<gene>
    <name evidence="1" type="ORF">A0128_14685</name>
</gene>
<name>A0A1D7UZG6_9LEPT</name>
<evidence type="ECO:0000313" key="1">
    <source>
        <dbReference type="EMBL" id="AOP34985.1"/>
    </source>
</evidence>
<evidence type="ECO:0000313" key="2">
    <source>
        <dbReference type="Proteomes" id="UP000094197"/>
    </source>
</evidence>
<dbReference type="Proteomes" id="UP000094197">
    <property type="component" value="Chromosome 1"/>
</dbReference>
<organism evidence="1 2">
    <name type="scientific">Leptospira tipperaryensis</name>
    <dbReference type="NCBI Taxonomy" id="2564040"/>
    <lineage>
        <taxon>Bacteria</taxon>
        <taxon>Pseudomonadati</taxon>
        <taxon>Spirochaetota</taxon>
        <taxon>Spirochaetia</taxon>
        <taxon>Leptospirales</taxon>
        <taxon>Leptospiraceae</taxon>
        <taxon>Leptospira</taxon>
    </lineage>
</organism>
<reference evidence="1 2" key="1">
    <citation type="submission" date="2016-04" db="EMBL/GenBank/DDBJ databases">
        <title>Complete genome seqeunce of Leptospira alstonii serovar Room22.</title>
        <authorList>
            <person name="Nally J.E."/>
            <person name="Bayles D.O."/>
            <person name="Hurley D."/>
            <person name="Fanning S."/>
            <person name="McMahon B.J."/>
            <person name="Arent Z."/>
        </authorList>
    </citation>
    <scope>NUCLEOTIDE SEQUENCE [LARGE SCALE GENOMIC DNA]</scope>
    <source>
        <strain evidence="1 2">GWTS #1</strain>
    </source>
</reference>
<proteinExistence type="predicted"/>
<dbReference type="KEGG" id="laj:A0128_14685"/>
<dbReference type="AlphaFoldDB" id="A0A1D7UZG6"/>
<accession>A0A1D7UZG6</accession>
<sequence>MQFFLGDPFVGRIESTKNSFCVSSYFPFKEKVGTHTFFRFTNNRLRNLQSKRFEGHFKT</sequence>
<dbReference type="EMBL" id="CP015217">
    <property type="protein sequence ID" value="AOP34985.1"/>
    <property type="molecule type" value="Genomic_DNA"/>
</dbReference>
<protein>
    <submittedName>
        <fullName evidence="1">Uncharacterized protein</fullName>
    </submittedName>
</protein>
<keyword evidence="2" id="KW-1185">Reference proteome</keyword>